<evidence type="ECO:0000259" key="6">
    <source>
        <dbReference type="Pfam" id="PF17118"/>
    </source>
</evidence>
<feature type="coiled-coil region" evidence="2">
    <location>
        <begin position="232"/>
        <end position="266"/>
    </location>
</feature>
<dbReference type="Gene3D" id="2.60.40.1240">
    <property type="match status" value="1"/>
</dbReference>
<evidence type="ECO:0000256" key="3">
    <source>
        <dbReference type="SAM" id="MobiDB-lite"/>
    </source>
</evidence>
<feature type="region of interest" description="Disordered" evidence="3">
    <location>
        <begin position="93"/>
        <end position="118"/>
    </location>
</feature>
<comment type="caution">
    <text evidence="7">The sequence shown here is derived from an EMBL/GenBank/DDBJ whole genome shotgun (WGS) entry which is preliminary data.</text>
</comment>
<feature type="chain" id="PRO_5045245744" description="DUF5105 domain-containing protein" evidence="4">
    <location>
        <begin position="20"/>
        <end position="355"/>
    </location>
</feature>
<sequence>MKKIGIFLFCCLLTIALMACSGSKDKEADADSSGKSKTIEASIDNASYILSGKDDGVSEDDDQDGGLLMVDLKVKNVSDQPISVFPHADIQLYDGDTQTDPSKDTNPSIDLKSESMGEIGPDKQKNVTVLFDVDKDTKYEINIAPKSSDFEKDTEDVQVPLDTSKYNDSLKALQDPAKALKAYIETIYFDKDNSDYEKYVSADKDGVQDDAKKEFNKSIESILSRDVSDSKMDKYYNSFKQASAEKDELEVEVKANANDKANVELEYSALAIDDISKKVKEYKIKYRENNDDFDIEKEQEYALSKFDSILDKLDAKSASRELEIQMVKKDGKWMIDDSRDASERLMRAFAKGSVY</sequence>
<dbReference type="EMBL" id="JAGIKX010000014">
    <property type="protein sequence ID" value="MBP2257827.1"/>
    <property type="molecule type" value="Genomic_DNA"/>
</dbReference>
<feature type="compositionally biased region" description="Polar residues" evidence="3">
    <location>
        <begin position="96"/>
        <end position="108"/>
    </location>
</feature>
<evidence type="ECO:0000313" key="7">
    <source>
        <dbReference type="EMBL" id="MBP2257827.1"/>
    </source>
</evidence>
<evidence type="ECO:0000256" key="2">
    <source>
        <dbReference type="SAM" id="Coils"/>
    </source>
</evidence>
<feature type="signal peptide" evidence="4">
    <location>
        <begin position="1"/>
        <end position="19"/>
    </location>
</feature>
<proteinExistence type="predicted"/>
<dbReference type="RefSeq" id="WP_029269166.1">
    <property type="nucleotide sequence ID" value="NZ_JAGIKX010000014.1"/>
</dbReference>
<keyword evidence="2" id="KW-0175">Coiled coil</keyword>
<keyword evidence="1 4" id="KW-0732">Signal</keyword>
<keyword evidence="8" id="KW-1185">Reference proteome</keyword>
<protein>
    <recommendedName>
        <fullName evidence="9">DUF5105 domain-containing protein</fullName>
    </recommendedName>
</protein>
<organism evidence="7 8">
    <name type="scientific">Virgibacillus alimentarius</name>
    <dbReference type="NCBI Taxonomy" id="698769"/>
    <lineage>
        <taxon>Bacteria</taxon>
        <taxon>Bacillati</taxon>
        <taxon>Bacillota</taxon>
        <taxon>Bacilli</taxon>
        <taxon>Bacillales</taxon>
        <taxon>Bacillaceae</taxon>
        <taxon>Virgibacillus</taxon>
    </lineage>
</organism>
<evidence type="ECO:0000256" key="4">
    <source>
        <dbReference type="SAM" id="SignalP"/>
    </source>
</evidence>
<dbReference type="Pfam" id="PF17118">
    <property type="entry name" value="DUF5105"/>
    <property type="match status" value="1"/>
</dbReference>
<evidence type="ECO:0008006" key="9">
    <source>
        <dbReference type="Google" id="ProtNLM"/>
    </source>
</evidence>
<gene>
    <name evidence="7" type="ORF">J2Z81_001781</name>
</gene>
<dbReference type="InterPro" id="IPR029050">
    <property type="entry name" value="Immunoprotect_excell_Ig-like"/>
</dbReference>
<feature type="domain" description="DUF5105" evidence="6">
    <location>
        <begin position="168"/>
        <end position="349"/>
    </location>
</feature>
<name>A0ABS4SBQ8_9BACI</name>
<evidence type="ECO:0000259" key="5">
    <source>
        <dbReference type="Pfam" id="PF11611"/>
    </source>
</evidence>
<dbReference type="PROSITE" id="PS51257">
    <property type="entry name" value="PROKAR_LIPOPROTEIN"/>
    <property type="match status" value="1"/>
</dbReference>
<accession>A0ABS4SBQ8</accession>
<evidence type="ECO:0000313" key="8">
    <source>
        <dbReference type="Proteomes" id="UP001519294"/>
    </source>
</evidence>
<dbReference type="InterPro" id="IPR031343">
    <property type="entry name" value="DUF5105"/>
</dbReference>
<dbReference type="Proteomes" id="UP001519294">
    <property type="component" value="Unassembled WGS sequence"/>
</dbReference>
<evidence type="ECO:0000256" key="1">
    <source>
        <dbReference type="ARBA" id="ARBA00022729"/>
    </source>
</evidence>
<feature type="domain" description="DUF4352" evidence="5">
    <location>
        <begin position="54"/>
        <end position="145"/>
    </location>
</feature>
<dbReference type="Pfam" id="PF11611">
    <property type="entry name" value="DUF4352"/>
    <property type="match status" value="1"/>
</dbReference>
<dbReference type="InterPro" id="IPR029051">
    <property type="entry name" value="DUF4352"/>
</dbReference>
<reference evidence="7 8" key="1">
    <citation type="submission" date="2021-03" db="EMBL/GenBank/DDBJ databases">
        <title>Genomic Encyclopedia of Type Strains, Phase IV (KMG-IV): sequencing the most valuable type-strain genomes for metagenomic binning, comparative biology and taxonomic classification.</title>
        <authorList>
            <person name="Goeker M."/>
        </authorList>
    </citation>
    <scope>NUCLEOTIDE SEQUENCE [LARGE SCALE GENOMIC DNA]</scope>
    <source>
        <strain evidence="7 8">DSM 25790</strain>
    </source>
</reference>